<evidence type="ECO:0000313" key="2">
    <source>
        <dbReference type="Proteomes" id="UP001256711"/>
    </source>
</evidence>
<dbReference type="RefSeq" id="WP_118341043.1">
    <property type="nucleotide sequence ID" value="NZ_CABJBY010000009.1"/>
</dbReference>
<sequence length="80" mass="9198">MEAKQSFVRVTTGDIEDDSKTISMEISGMSKMAVYHQDLLFAAAISILETTDQKIFYEEGLEKEYFELLERLHEAVAYLE</sequence>
<reference evidence="1" key="1">
    <citation type="submission" date="2023-03" db="EMBL/GenBank/DDBJ databases">
        <authorList>
            <person name="Shen W."/>
            <person name="Cai J."/>
        </authorList>
    </citation>
    <scope>NUCLEOTIDE SEQUENCE</scope>
    <source>
        <strain evidence="1">B226-2</strain>
    </source>
</reference>
<accession>A0AAW8U2M8</accession>
<dbReference type="EMBL" id="JARQBJ010000003">
    <property type="protein sequence ID" value="MDT2810527.1"/>
    <property type="molecule type" value="Genomic_DNA"/>
</dbReference>
<gene>
    <name evidence="1" type="ORF">P7H43_08515</name>
</gene>
<dbReference type="Proteomes" id="UP001256711">
    <property type="component" value="Unassembled WGS sequence"/>
</dbReference>
<comment type="caution">
    <text evidence="1">The sequence shown here is derived from an EMBL/GenBank/DDBJ whole genome shotgun (WGS) entry which is preliminary data.</text>
</comment>
<name>A0AAW8U2M8_9ENTE</name>
<evidence type="ECO:0000313" key="1">
    <source>
        <dbReference type="EMBL" id="MDT2810527.1"/>
    </source>
</evidence>
<dbReference type="AlphaFoldDB" id="A0AAW8U2M8"/>
<protein>
    <submittedName>
        <fullName evidence="1">Uncharacterized protein</fullName>
    </submittedName>
</protein>
<organism evidence="1 2">
    <name type="scientific">Enterococcus asini</name>
    <dbReference type="NCBI Taxonomy" id="57732"/>
    <lineage>
        <taxon>Bacteria</taxon>
        <taxon>Bacillati</taxon>
        <taxon>Bacillota</taxon>
        <taxon>Bacilli</taxon>
        <taxon>Lactobacillales</taxon>
        <taxon>Enterococcaceae</taxon>
        <taxon>Enterococcus</taxon>
    </lineage>
</organism>
<proteinExistence type="predicted"/>